<keyword evidence="4" id="KW-1185">Reference proteome</keyword>
<dbReference type="GO" id="GO:0005737">
    <property type="term" value="C:cytoplasm"/>
    <property type="evidence" value="ECO:0007669"/>
    <property type="project" value="UniProtKB-ARBA"/>
</dbReference>
<sequence length="389" mass="44330">MSSTKSTHRASKHEGPQGQHSQSCNPTNADGQDDDHIVHNLDPDMSPSDVSLLRSRSRRRSKIPLCVADESTVIPTQKLPKDFESTPVNFVVGHAYTPDDFHVQLLSKVHLLDQLMDDMNAFYCDHTVTDYSLSYDYPRIQGLLVAAIYVEEDTWKSAWWHRAIILHVEDLDRVHVKYLDYGTLGVVHLSYVRLLRREFCKLSIQAIPARLKGIKPFGKTKHWSLKAIAVFREACWRANNFNRGGVVAVEIRRGKLNRLDLVLIDTSSNTLTEGVNLSEELLRLHLASHKPISIFGESSEESWTSISQEPSLKVDNVYCPKVNVNDQDQQLCEYDQKTMDMVLAMSVERVRPWLENESNLFDVYDDICMDMINLCLSDVSNLSNPSRSN</sequence>
<dbReference type="PANTHER" id="PTHR22948:SF29">
    <property type="entry name" value="FI02030P-RELATED"/>
    <property type="match status" value="1"/>
</dbReference>
<dbReference type="Pfam" id="PF00567">
    <property type="entry name" value="TUDOR"/>
    <property type="match status" value="1"/>
</dbReference>
<evidence type="ECO:0000256" key="1">
    <source>
        <dbReference type="SAM" id="MobiDB-lite"/>
    </source>
</evidence>
<proteinExistence type="predicted"/>
<feature type="region of interest" description="Disordered" evidence="1">
    <location>
        <begin position="1"/>
        <end position="54"/>
    </location>
</feature>
<dbReference type="Gene3D" id="2.30.30.140">
    <property type="match status" value="1"/>
</dbReference>
<evidence type="ECO:0000313" key="3">
    <source>
        <dbReference type="EMBL" id="TRY67798.1"/>
    </source>
</evidence>
<dbReference type="EMBL" id="VCGU01000011">
    <property type="protein sequence ID" value="TRY67798.1"/>
    <property type="molecule type" value="Genomic_DNA"/>
</dbReference>
<evidence type="ECO:0000259" key="2">
    <source>
        <dbReference type="Pfam" id="PF00567"/>
    </source>
</evidence>
<evidence type="ECO:0000313" key="4">
    <source>
        <dbReference type="Proteomes" id="UP000318571"/>
    </source>
</evidence>
<dbReference type="PANTHER" id="PTHR22948">
    <property type="entry name" value="TUDOR DOMAIN CONTAINING PROTEIN"/>
    <property type="match status" value="1"/>
</dbReference>
<dbReference type="Gene3D" id="2.40.50.90">
    <property type="match status" value="1"/>
</dbReference>
<protein>
    <recommendedName>
        <fullName evidence="2">Tudor domain-containing protein</fullName>
    </recommendedName>
</protein>
<dbReference type="InterPro" id="IPR050621">
    <property type="entry name" value="Tudor_domain_containing"/>
</dbReference>
<dbReference type="SUPFAM" id="SSF63748">
    <property type="entry name" value="Tudor/PWWP/MBT"/>
    <property type="match status" value="1"/>
</dbReference>
<dbReference type="AlphaFoldDB" id="A0A553NQS3"/>
<dbReference type="InterPro" id="IPR035437">
    <property type="entry name" value="SNase_OB-fold_sf"/>
</dbReference>
<feature type="compositionally biased region" description="Polar residues" evidence="1">
    <location>
        <begin position="18"/>
        <end position="30"/>
    </location>
</feature>
<reference evidence="3 4" key="1">
    <citation type="journal article" date="2018" name="Nat. Ecol. Evol.">
        <title>Genomic signatures of mitonuclear coevolution across populations of Tigriopus californicus.</title>
        <authorList>
            <person name="Barreto F.S."/>
            <person name="Watson E.T."/>
            <person name="Lima T.G."/>
            <person name="Willett C.S."/>
            <person name="Edmands S."/>
            <person name="Li W."/>
            <person name="Burton R.S."/>
        </authorList>
    </citation>
    <scope>NUCLEOTIDE SEQUENCE [LARGE SCALE GENOMIC DNA]</scope>
    <source>
        <strain evidence="3 4">San Diego</strain>
    </source>
</reference>
<feature type="compositionally biased region" description="Basic residues" evidence="1">
    <location>
        <begin position="1"/>
        <end position="11"/>
    </location>
</feature>
<comment type="caution">
    <text evidence="3">The sequence shown here is derived from an EMBL/GenBank/DDBJ whole genome shotgun (WGS) entry which is preliminary data.</text>
</comment>
<dbReference type="Proteomes" id="UP000318571">
    <property type="component" value="Chromosome 4"/>
</dbReference>
<dbReference type="InterPro" id="IPR002999">
    <property type="entry name" value="Tudor"/>
</dbReference>
<feature type="domain" description="Tudor" evidence="2">
    <location>
        <begin position="89"/>
        <end position="213"/>
    </location>
</feature>
<name>A0A553NQS3_TIGCA</name>
<dbReference type="STRING" id="6832.A0A553NQS3"/>
<organism evidence="3 4">
    <name type="scientific">Tigriopus californicus</name>
    <name type="common">Marine copepod</name>
    <dbReference type="NCBI Taxonomy" id="6832"/>
    <lineage>
        <taxon>Eukaryota</taxon>
        <taxon>Metazoa</taxon>
        <taxon>Ecdysozoa</taxon>
        <taxon>Arthropoda</taxon>
        <taxon>Crustacea</taxon>
        <taxon>Multicrustacea</taxon>
        <taxon>Hexanauplia</taxon>
        <taxon>Copepoda</taxon>
        <taxon>Harpacticoida</taxon>
        <taxon>Harpacticidae</taxon>
        <taxon>Tigriopus</taxon>
    </lineage>
</organism>
<gene>
    <name evidence="3" type="ORF">TCAL_09930</name>
</gene>
<accession>A0A553NQS3</accession>